<keyword evidence="2" id="KW-0732">Signal</keyword>
<evidence type="ECO:0000256" key="1">
    <source>
        <dbReference type="SAM" id="MobiDB-lite"/>
    </source>
</evidence>
<dbReference type="Proteomes" id="UP000557872">
    <property type="component" value="Unassembled WGS sequence"/>
</dbReference>
<comment type="caution">
    <text evidence="3">The sequence shown here is derived from an EMBL/GenBank/DDBJ whole genome shotgun (WGS) entry which is preliminary data.</text>
</comment>
<dbReference type="RefSeq" id="WP_178935007.1">
    <property type="nucleotide sequence ID" value="NZ_JACBAZ010000021.1"/>
</dbReference>
<evidence type="ECO:0000256" key="2">
    <source>
        <dbReference type="SAM" id="SignalP"/>
    </source>
</evidence>
<dbReference type="EMBL" id="JACBAZ010000021">
    <property type="protein sequence ID" value="NWK57666.1"/>
    <property type="molecule type" value="Genomic_DNA"/>
</dbReference>
<organism evidence="3 4">
    <name type="scientific">Oceaniferula marina</name>
    <dbReference type="NCBI Taxonomy" id="2748318"/>
    <lineage>
        <taxon>Bacteria</taxon>
        <taxon>Pseudomonadati</taxon>
        <taxon>Verrucomicrobiota</taxon>
        <taxon>Verrucomicrobiia</taxon>
        <taxon>Verrucomicrobiales</taxon>
        <taxon>Verrucomicrobiaceae</taxon>
        <taxon>Oceaniferula</taxon>
    </lineage>
</organism>
<name>A0A851GK03_9BACT</name>
<feature type="signal peptide" evidence="2">
    <location>
        <begin position="1"/>
        <end position="22"/>
    </location>
</feature>
<protein>
    <submittedName>
        <fullName evidence="3">Uncharacterized protein</fullName>
    </submittedName>
</protein>
<feature type="region of interest" description="Disordered" evidence="1">
    <location>
        <begin position="80"/>
        <end position="99"/>
    </location>
</feature>
<feature type="chain" id="PRO_5032353648" evidence="2">
    <location>
        <begin position="23"/>
        <end position="115"/>
    </location>
</feature>
<gene>
    <name evidence="3" type="ORF">HW115_18760</name>
</gene>
<keyword evidence="4" id="KW-1185">Reference proteome</keyword>
<accession>A0A851GK03</accession>
<dbReference type="AlphaFoldDB" id="A0A851GK03"/>
<proteinExistence type="predicted"/>
<evidence type="ECO:0000313" key="4">
    <source>
        <dbReference type="Proteomes" id="UP000557872"/>
    </source>
</evidence>
<evidence type="ECO:0000313" key="3">
    <source>
        <dbReference type="EMBL" id="NWK57666.1"/>
    </source>
</evidence>
<sequence length="115" mass="13662">MKYLLITLASVVLFALPQNAQAAHGHCGTGYTYRCGHSACGCPIYKRRVIVRYDCYHRPVYRYVSVPVVHRCRSHYKHHKHHKKHHYSHHRPQYRHSSHTRITYRSPYGSISYCR</sequence>
<reference evidence="3 4" key="1">
    <citation type="submission" date="2020-07" db="EMBL/GenBank/DDBJ databases">
        <title>Roseicoccus Jingziensis gen. nov., sp. nov., isolated from coastal seawater.</title>
        <authorList>
            <person name="Feng X."/>
        </authorList>
    </citation>
    <scope>NUCLEOTIDE SEQUENCE [LARGE SCALE GENOMIC DNA]</scope>
    <source>
        <strain evidence="3 4">N1E253</strain>
    </source>
</reference>